<keyword evidence="1" id="KW-0963">Cytoplasm</keyword>
<dbReference type="InterPro" id="IPR031341">
    <property type="entry name" value="Methyltr_RsmF_N"/>
</dbReference>
<dbReference type="PROSITE" id="PS51686">
    <property type="entry name" value="SAM_MT_RSMB_NOP"/>
    <property type="match status" value="1"/>
</dbReference>
<dbReference type="AlphaFoldDB" id="A0A4U0PAM8"/>
<dbReference type="Pfam" id="PF17125">
    <property type="entry name" value="Methyltr_RsmF_N"/>
    <property type="match status" value="1"/>
</dbReference>
<dbReference type="GO" id="GO:0008173">
    <property type="term" value="F:RNA methyltransferase activity"/>
    <property type="evidence" value="ECO:0007669"/>
    <property type="project" value="InterPro"/>
</dbReference>
<comment type="caution">
    <text evidence="8">The sequence shown here is derived from an EMBL/GenBank/DDBJ whole genome shotgun (WGS) entry which is preliminary data.</text>
</comment>
<dbReference type="Gene3D" id="3.30.70.1170">
    <property type="entry name" value="Sun protein, domain 3"/>
    <property type="match status" value="1"/>
</dbReference>
<evidence type="ECO:0000256" key="4">
    <source>
        <dbReference type="ARBA" id="ARBA00022691"/>
    </source>
</evidence>
<evidence type="ECO:0000256" key="2">
    <source>
        <dbReference type="ARBA" id="ARBA00022603"/>
    </source>
</evidence>
<dbReference type="GO" id="GO:0003723">
    <property type="term" value="F:RNA binding"/>
    <property type="evidence" value="ECO:0007669"/>
    <property type="project" value="UniProtKB-UniRule"/>
</dbReference>
<dbReference type="InterPro" id="IPR023267">
    <property type="entry name" value="RCMT"/>
</dbReference>
<evidence type="ECO:0000256" key="3">
    <source>
        <dbReference type="ARBA" id="ARBA00022679"/>
    </source>
</evidence>
<evidence type="ECO:0000313" key="8">
    <source>
        <dbReference type="EMBL" id="TJZ59744.1"/>
    </source>
</evidence>
<dbReference type="PANTHER" id="PTHR22807">
    <property type="entry name" value="NOP2 YEAST -RELATED NOL1/NOP2/FMU SUN DOMAIN-CONTAINING"/>
    <property type="match status" value="1"/>
</dbReference>
<dbReference type="InterPro" id="IPR001678">
    <property type="entry name" value="MeTrfase_RsmB-F_NOP2_dom"/>
</dbReference>
<dbReference type="OrthoDB" id="9810297at2"/>
<keyword evidence="2 6" id="KW-0489">Methyltransferase</keyword>
<protein>
    <submittedName>
        <fullName evidence="8">RNA methyltransferase</fullName>
    </submittedName>
</protein>
<comment type="similarity">
    <text evidence="6">Belongs to the class I-like SAM-binding methyltransferase superfamily. RsmB/NOP family.</text>
</comment>
<dbReference type="Proteomes" id="UP000306808">
    <property type="component" value="Unassembled WGS sequence"/>
</dbReference>
<proteinExistence type="inferred from homology"/>
<reference evidence="8 9" key="1">
    <citation type="submission" date="2019-04" db="EMBL/GenBank/DDBJ databases">
        <title>Sphingobacterium olei sp. nov., isolated from oil-contaminated soil.</title>
        <authorList>
            <person name="Liu B."/>
        </authorList>
    </citation>
    <scope>NUCLEOTIDE SEQUENCE [LARGE SCALE GENOMIC DNA]</scope>
    <source>
        <strain evidence="8 9">HAL-9</strain>
    </source>
</reference>
<feature type="binding site" evidence="6">
    <location>
        <position position="180"/>
    </location>
    <ligand>
        <name>S-adenosyl-L-methionine</name>
        <dbReference type="ChEBI" id="CHEBI:59789"/>
    </ligand>
</feature>
<evidence type="ECO:0000256" key="1">
    <source>
        <dbReference type="ARBA" id="ARBA00022490"/>
    </source>
</evidence>
<dbReference type="PANTHER" id="PTHR22807:SF30">
    <property type="entry name" value="28S RRNA (CYTOSINE(4447)-C(5))-METHYLTRANSFERASE-RELATED"/>
    <property type="match status" value="1"/>
</dbReference>
<sequence length="456" mass="52048">MSNKLPNELVRRLSADKSFDTEAFVTIHETTQKSNAIRINPAKQADITHLKAEKQVPWCKEGYYLSERPIYTLDPLFHAGCYYVQEASSMFLTHAIHELGLHHSPKKALDLCAAPGGKSTLLNASLHPESLLVANEIIKSRVTILADNLMKWGNPNVVVTNNDPSAFNRLPGYFDLMVVDAPCSGSGMFRKDSTAIDEWSDANVKLCSERQRRILAASIASLKTNGYLFYSTCSYSTEENEDIVDWLIAEFDMISVPLKIKDEWQIAETTSAKYQARSFRFYPHKIEGEGFFFAVLQKRKIQDTFSMKRIKSEKSDVPQHILQKWLQTDNELFAFSHQENIHVIPNRYELDLRALRNVLYLRNAGIQIGKVAGRELVPSHDLALSNYILAEIPFLELDLEDALNFLRKEVLPVELNTTGQVGWILIKYKGMNLGWIKTMSNRINNYYPKEIRIVNL</sequence>
<dbReference type="InterPro" id="IPR027391">
    <property type="entry name" value="Nol1_Nop2_Fmu_2"/>
</dbReference>
<dbReference type="InterPro" id="IPR049560">
    <property type="entry name" value="MeTrfase_RsmB-F_NOP2_cat"/>
</dbReference>
<keyword evidence="4 6" id="KW-0949">S-adenosyl-L-methionine</keyword>
<dbReference type="Gene3D" id="2.30.130.60">
    <property type="match status" value="1"/>
</dbReference>
<dbReference type="SUPFAM" id="SSF53335">
    <property type="entry name" value="S-adenosyl-L-methionine-dependent methyltransferases"/>
    <property type="match status" value="1"/>
</dbReference>
<keyword evidence="9" id="KW-1185">Reference proteome</keyword>
<dbReference type="GO" id="GO:0001510">
    <property type="term" value="P:RNA methylation"/>
    <property type="evidence" value="ECO:0007669"/>
    <property type="project" value="InterPro"/>
</dbReference>
<dbReference type="Pfam" id="PF13636">
    <property type="entry name" value="Methyltranf_PUA"/>
    <property type="match status" value="1"/>
</dbReference>
<dbReference type="CDD" id="cd02440">
    <property type="entry name" value="AdoMet_MTases"/>
    <property type="match status" value="1"/>
</dbReference>
<evidence type="ECO:0000256" key="6">
    <source>
        <dbReference type="PROSITE-ProRule" id="PRU01023"/>
    </source>
</evidence>
<evidence type="ECO:0000256" key="5">
    <source>
        <dbReference type="ARBA" id="ARBA00022884"/>
    </source>
</evidence>
<organism evidence="8 9">
    <name type="scientific">Sphingobacterium olei</name>
    <dbReference type="NCBI Taxonomy" id="2571155"/>
    <lineage>
        <taxon>Bacteria</taxon>
        <taxon>Pseudomonadati</taxon>
        <taxon>Bacteroidota</taxon>
        <taxon>Sphingobacteriia</taxon>
        <taxon>Sphingobacteriales</taxon>
        <taxon>Sphingobacteriaceae</taxon>
        <taxon>Sphingobacterium</taxon>
    </lineage>
</organism>
<dbReference type="EMBL" id="SUME01000005">
    <property type="protein sequence ID" value="TJZ59744.1"/>
    <property type="molecule type" value="Genomic_DNA"/>
</dbReference>
<evidence type="ECO:0000259" key="7">
    <source>
        <dbReference type="PROSITE" id="PS51686"/>
    </source>
</evidence>
<dbReference type="Pfam" id="PF01189">
    <property type="entry name" value="Methyltr_RsmB-F"/>
    <property type="match status" value="1"/>
</dbReference>
<dbReference type="InterPro" id="IPR029063">
    <property type="entry name" value="SAM-dependent_MTases_sf"/>
</dbReference>
<name>A0A4U0PAM8_9SPHI</name>
<dbReference type="PRINTS" id="PR02008">
    <property type="entry name" value="RCMTFAMILY"/>
</dbReference>
<feature type="active site" description="Nucleophile" evidence="6">
    <location>
        <position position="233"/>
    </location>
</feature>
<feature type="binding site" evidence="6">
    <location>
        <position position="163"/>
    </location>
    <ligand>
        <name>S-adenosyl-L-methionine</name>
        <dbReference type="ChEBI" id="CHEBI:59789"/>
    </ligand>
</feature>
<feature type="binding site" evidence="6">
    <location>
        <begin position="112"/>
        <end position="118"/>
    </location>
    <ligand>
        <name>S-adenosyl-L-methionine</name>
        <dbReference type="ChEBI" id="CHEBI:59789"/>
    </ligand>
</feature>
<feature type="binding site" evidence="6">
    <location>
        <position position="136"/>
    </location>
    <ligand>
        <name>S-adenosyl-L-methionine</name>
        <dbReference type="ChEBI" id="CHEBI:59789"/>
    </ligand>
</feature>
<keyword evidence="3 6" id="KW-0808">Transferase</keyword>
<accession>A0A4U0PAM8</accession>
<feature type="domain" description="SAM-dependent MTase RsmB/NOP-type" evidence="7">
    <location>
        <begin position="13"/>
        <end position="299"/>
    </location>
</feature>
<evidence type="ECO:0000313" key="9">
    <source>
        <dbReference type="Proteomes" id="UP000306808"/>
    </source>
</evidence>
<dbReference type="Gene3D" id="3.40.50.150">
    <property type="entry name" value="Vaccinia Virus protein VP39"/>
    <property type="match status" value="1"/>
</dbReference>
<gene>
    <name evidence="8" type="ORF">FAZ15_12640</name>
</gene>
<keyword evidence="5 6" id="KW-0694">RNA-binding</keyword>
<dbReference type="RefSeq" id="WP_136901686.1">
    <property type="nucleotide sequence ID" value="NZ_SUME01000005.1"/>
</dbReference>